<dbReference type="GO" id="GO:0006890">
    <property type="term" value="P:retrograde vesicle-mediated transport, Golgi to endoplasmic reticulum"/>
    <property type="evidence" value="ECO:0007669"/>
    <property type="project" value="TreeGrafter"/>
</dbReference>
<organism evidence="11 12">
    <name type="scientific">Meyerozyma guilliermondii (strain ATCC 6260 / CBS 566 / DSM 6381 / JCM 1539 / NBRC 10279 / NRRL Y-324)</name>
    <name type="common">Yeast</name>
    <name type="synonym">Candida guilliermondii</name>
    <dbReference type="NCBI Taxonomy" id="294746"/>
    <lineage>
        <taxon>Eukaryota</taxon>
        <taxon>Fungi</taxon>
        <taxon>Dikarya</taxon>
        <taxon>Ascomycota</taxon>
        <taxon>Saccharomycotina</taxon>
        <taxon>Pichiomycetes</taxon>
        <taxon>Debaryomycetaceae</taxon>
        <taxon>Meyerozyma</taxon>
    </lineage>
</organism>
<reference evidence="11 12" key="1">
    <citation type="journal article" date="2009" name="Nature">
        <title>Evolution of pathogenicity and sexual reproduction in eight Candida genomes.</title>
        <authorList>
            <person name="Butler G."/>
            <person name="Rasmussen M.D."/>
            <person name="Lin M.F."/>
            <person name="Santos M.A."/>
            <person name="Sakthikumar S."/>
            <person name="Munro C.A."/>
            <person name="Rheinbay E."/>
            <person name="Grabherr M."/>
            <person name="Forche A."/>
            <person name="Reedy J.L."/>
            <person name="Agrafioti I."/>
            <person name="Arnaud M.B."/>
            <person name="Bates S."/>
            <person name="Brown A.J."/>
            <person name="Brunke S."/>
            <person name="Costanzo M.C."/>
            <person name="Fitzpatrick D.A."/>
            <person name="de Groot P.W."/>
            <person name="Harris D."/>
            <person name="Hoyer L.L."/>
            <person name="Hube B."/>
            <person name="Klis F.M."/>
            <person name="Kodira C."/>
            <person name="Lennard N."/>
            <person name="Logue M.E."/>
            <person name="Martin R."/>
            <person name="Neiman A.M."/>
            <person name="Nikolaou E."/>
            <person name="Quail M.A."/>
            <person name="Quinn J."/>
            <person name="Santos M.C."/>
            <person name="Schmitzberger F.F."/>
            <person name="Sherlock G."/>
            <person name="Shah P."/>
            <person name="Silverstein K.A."/>
            <person name="Skrzypek M.S."/>
            <person name="Soll D."/>
            <person name="Staggs R."/>
            <person name="Stansfield I."/>
            <person name="Stumpf M.P."/>
            <person name="Sudbery P.E."/>
            <person name="Srikantha T."/>
            <person name="Zeng Q."/>
            <person name="Berman J."/>
            <person name="Berriman M."/>
            <person name="Heitman J."/>
            <person name="Gow N.A."/>
            <person name="Lorenz M.C."/>
            <person name="Birren B.W."/>
            <person name="Kellis M."/>
            <person name="Cuomo C.A."/>
        </authorList>
    </citation>
    <scope>NUCLEOTIDE SEQUENCE [LARGE SCALE GENOMIC DNA]</scope>
    <source>
        <strain evidence="12">ATCC 6260 / CBS 566 / DSM 6381 / JCM 1539 / NBRC 10279 / NRRL Y-324</strain>
    </source>
</reference>
<comment type="similarity">
    <text evidence="2">Belongs to the syntaxin family.</text>
</comment>
<dbReference type="Pfam" id="PF10496">
    <property type="entry name" value="Syntaxin-18_N"/>
    <property type="match status" value="1"/>
</dbReference>
<feature type="transmembrane region" description="Helical" evidence="9">
    <location>
        <begin position="323"/>
        <end position="343"/>
    </location>
</feature>
<dbReference type="GeneID" id="5123759"/>
<proteinExistence type="inferred from homology"/>
<keyword evidence="4 9" id="KW-0812">Transmembrane</keyword>
<evidence type="ECO:0000313" key="11">
    <source>
        <dbReference type="EMBL" id="EDK41718.2"/>
    </source>
</evidence>
<dbReference type="GO" id="GO:0015031">
    <property type="term" value="P:protein transport"/>
    <property type="evidence" value="ECO:0007669"/>
    <property type="project" value="UniProtKB-KW"/>
</dbReference>
<evidence type="ECO:0000256" key="3">
    <source>
        <dbReference type="ARBA" id="ARBA00022448"/>
    </source>
</evidence>
<dbReference type="Proteomes" id="UP000001997">
    <property type="component" value="Unassembled WGS sequence"/>
</dbReference>
<evidence type="ECO:0000256" key="9">
    <source>
        <dbReference type="SAM" id="Phobius"/>
    </source>
</evidence>
<sequence length="345" mass="39871">MTDLTPIFNQCVAIVRKELNATPSPHHSSQKDAVLEIQDTFSVECREYYHHLVALNGIISDIKVPYVAVGGSSSKNVLSLEDKNKIDEEMSYRIQQMYEKLKVLQNYEKKRQSVSATNKTSWLGAMFGGEEQEKRDNFHATINFHRTQMLKTLNESTNNVGKRFEQMQRQRLQRERRLNLLNFQNLGDDLDFYHDNKPMHGVAGRLHKTLHESLNNSTDDLNVVDLEQEARDQSPGLTQEQQQVFEKENKEFLALKTNQLKQVEKLQHSMVDIINLQAELSFQLEAQSEQVSFMLDTQNQVDLDLRQGNQNLTKATGRNKRGANFIVATCWILGFLLLLLDFITW</sequence>
<dbReference type="OMA" id="YRIRTHI"/>
<protein>
    <recommendedName>
        <fullName evidence="10">t-SNARE coiled-coil homology domain-containing protein</fullName>
    </recommendedName>
</protein>
<evidence type="ECO:0000256" key="1">
    <source>
        <dbReference type="ARBA" id="ARBA00004211"/>
    </source>
</evidence>
<dbReference type="HOGENOM" id="CLU_069210_0_0_1"/>
<dbReference type="InParanoid" id="A5DRB5"/>
<dbReference type="EMBL" id="CH408162">
    <property type="protein sequence ID" value="EDK41718.2"/>
    <property type="molecule type" value="Genomic_DNA"/>
</dbReference>
<evidence type="ECO:0000256" key="4">
    <source>
        <dbReference type="ARBA" id="ARBA00022692"/>
    </source>
</evidence>
<evidence type="ECO:0000256" key="2">
    <source>
        <dbReference type="ARBA" id="ARBA00009063"/>
    </source>
</evidence>
<dbReference type="InterPro" id="IPR000727">
    <property type="entry name" value="T_SNARE_dom"/>
</dbReference>
<evidence type="ECO:0000256" key="7">
    <source>
        <dbReference type="ARBA" id="ARBA00023054"/>
    </source>
</evidence>
<comment type="subcellular location">
    <subcellularLocation>
        <location evidence="1">Membrane</location>
        <topology evidence="1">Single-pass type IV membrane protein</topology>
    </subcellularLocation>
</comment>
<dbReference type="FunCoup" id="A5DRB5">
    <property type="interactions" value="288"/>
</dbReference>
<dbReference type="InterPro" id="IPR019529">
    <property type="entry name" value="Syntaxin-18_N"/>
</dbReference>
<keyword evidence="7" id="KW-0175">Coiled coil</keyword>
<accession>A5DRB5</accession>
<evidence type="ECO:0000256" key="8">
    <source>
        <dbReference type="ARBA" id="ARBA00023136"/>
    </source>
</evidence>
<dbReference type="STRING" id="294746.A5DRB5"/>
<keyword evidence="6 9" id="KW-1133">Transmembrane helix</keyword>
<keyword evidence="12" id="KW-1185">Reference proteome</keyword>
<dbReference type="AlphaFoldDB" id="A5DRB5"/>
<dbReference type="PROSITE" id="PS50192">
    <property type="entry name" value="T_SNARE"/>
    <property type="match status" value="1"/>
</dbReference>
<dbReference type="OrthoDB" id="342981at2759"/>
<keyword evidence="3" id="KW-0813">Transport</keyword>
<dbReference type="PANTHER" id="PTHR15959:SF0">
    <property type="entry name" value="SYNTAXIN-18"/>
    <property type="match status" value="1"/>
</dbReference>
<dbReference type="GO" id="GO:0005783">
    <property type="term" value="C:endoplasmic reticulum"/>
    <property type="evidence" value="ECO:0007669"/>
    <property type="project" value="TreeGrafter"/>
</dbReference>
<keyword evidence="8 9" id="KW-0472">Membrane</keyword>
<dbReference type="PANTHER" id="PTHR15959">
    <property type="entry name" value="SYNTAXIN-18"/>
    <property type="match status" value="1"/>
</dbReference>
<evidence type="ECO:0000256" key="6">
    <source>
        <dbReference type="ARBA" id="ARBA00022989"/>
    </source>
</evidence>
<gene>
    <name evidence="11" type="ORF">PGUG_05816</name>
</gene>
<dbReference type="VEuPathDB" id="FungiDB:PGUG_05816"/>
<evidence type="ECO:0000256" key="5">
    <source>
        <dbReference type="ARBA" id="ARBA00022927"/>
    </source>
</evidence>
<dbReference type="KEGG" id="pgu:PGUG_05816"/>
<dbReference type="RefSeq" id="XP_001482053.2">
    <property type="nucleotide sequence ID" value="XM_001482003.1"/>
</dbReference>
<evidence type="ECO:0000313" key="12">
    <source>
        <dbReference type="Proteomes" id="UP000001997"/>
    </source>
</evidence>
<name>A5DRB5_PICGU</name>
<keyword evidence="5" id="KW-0653">Protein transport</keyword>
<evidence type="ECO:0000259" key="10">
    <source>
        <dbReference type="PROSITE" id="PS50192"/>
    </source>
</evidence>
<feature type="domain" description="T-SNARE coiled-coil homology" evidence="10">
    <location>
        <begin position="253"/>
        <end position="315"/>
    </location>
</feature>
<dbReference type="GO" id="GO:0031201">
    <property type="term" value="C:SNARE complex"/>
    <property type="evidence" value="ECO:0007669"/>
    <property type="project" value="TreeGrafter"/>
</dbReference>
<dbReference type="eggNOG" id="KOG3894">
    <property type="taxonomic scope" value="Eukaryota"/>
</dbReference>